<evidence type="ECO:0000313" key="1">
    <source>
        <dbReference type="EMBL" id="SCC64976.1"/>
    </source>
</evidence>
<sequence length="171" mass="19591">MVTKANTVIMVNTVIKANTVTKANMVNSTNSTNSTNNTNNINNINSNNLLLGQVELEQEEQEQQQERLALVEQQGTLDTWVINELQKKRHNKKLLGNPSSFFQLLGAGVRFQHEVVVLVLASLLVLEFCRPLHGIEVFHQGIVLPCLRYLQFRILYQDVRPFRQTFRMQSK</sequence>
<proteinExistence type="predicted"/>
<dbReference type="EMBL" id="FMBI01000041">
    <property type="protein sequence ID" value="SCC64976.1"/>
    <property type="molecule type" value="Genomic_DNA"/>
</dbReference>
<name>A0A1C4GA18_BACTU</name>
<dbReference type="Proteomes" id="UP000195991">
    <property type="component" value="Unassembled WGS sequence"/>
</dbReference>
<reference evidence="1 2" key="1">
    <citation type="submission" date="2016-08" db="EMBL/GenBank/DDBJ databases">
        <authorList>
            <person name="Seilhamer J.J."/>
        </authorList>
    </citation>
    <scope>NUCLEOTIDE SEQUENCE [LARGE SCALE GENOMIC DNA]</scope>
    <source>
        <strain evidence="1 2">IEBC_T61001</strain>
    </source>
</reference>
<evidence type="ECO:0000313" key="2">
    <source>
        <dbReference type="Proteomes" id="UP000195991"/>
    </source>
</evidence>
<accession>A0A1C4GA18</accession>
<organism evidence="1 2">
    <name type="scientific">Bacillus thuringiensis</name>
    <dbReference type="NCBI Taxonomy" id="1428"/>
    <lineage>
        <taxon>Bacteria</taxon>
        <taxon>Bacillati</taxon>
        <taxon>Bacillota</taxon>
        <taxon>Bacilli</taxon>
        <taxon>Bacillales</taxon>
        <taxon>Bacillaceae</taxon>
        <taxon>Bacillus</taxon>
        <taxon>Bacillus cereus group</taxon>
    </lineage>
</organism>
<gene>
    <name evidence="1" type="ORF">BTT61001_05485</name>
</gene>
<protein>
    <submittedName>
        <fullName evidence="1">Uncharacterized protein</fullName>
    </submittedName>
</protein>
<dbReference type="AlphaFoldDB" id="A0A1C4GA18"/>